<comment type="caution">
    <text evidence="2">The sequence shown here is derived from an EMBL/GenBank/DDBJ whole genome shotgun (WGS) entry which is preliminary data.</text>
</comment>
<reference evidence="2" key="1">
    <citation type="submission" date="2023-10" db="EMBL/GenBank/DDBJ databases">
        <authorList>
            <person name="Chen Y."/>
            <person name="Shah S."/>
            <person name="Dougan E. K."/>
            <person name="Thang M."/>
            <person name="Chan C."/>
        </authorList>
    </citation>
    <scope>NUCLEOTIDE SEQUENCE [LARGE SCALE GENOMIC DNA]</scope>
</reference>
<evidence type="ECO:0000313" key="2">
    <source>
        <dbReference type="EMBL" id="CAK0888910.1"/>
    </source>
</evidence>
<evidence type="ECO:0000256" key="1">
    <source>
        <dbReference type="SAM" id="MobiDB-lite"/>
    </source>
</evidence>
<feature type="non-terminal residue" evidence="2">
    <location>
        <position position="1"/>
    </location>
</feature>
<accession>A0ABN9WUS3</accession>
<dbReference type="EMBL" id="CAUYUJ010019148">
    <property type="protein sequence ID" value="CAK0888910.1"/>
    <property type="molecule type" value="Genomic_DNA"/>
</dbReference>
<proteinExistence type="predicted"/>
<keyword evidence="3" id="KW-1185">Reference proteome</keyword>
<name>A0ABN9WUS3_9DINO</name>
<organism evidence="2 3">
    <name type="scientific">Prorocentrum cordatum</name>
    <dbReference type="NCBI Taxonomy" id="2364126"/>
    <lineage>
        <taxon>Eukaryota</taxon>
        <taxon>Sar</taxon>
        <taxon>Alveolata</taxon>
        <taxon>Dinophyceae</taxon>
        <taxon>Prorocentrales</taxon>
        <taxon>Prorocentraceae</taxon>
        <taxon>Prorocentrum</taxon>
    </lineage>
</organism>
<feature type="compositionally biased region" description="Basic and acidic residues" evidence="1">
    <location>
        <begin position="87"/>
        <end position="98"/>
    </location>
</feature>
<feature type="compositionally biased region" description="Low complexity" evidence="1">
    <location>
        <begin position="99"/>
        <end position="123"/>
    </location>
</feature>
<dbReference type="Proteomes" id="UP001189429">
    <property type="component" value="Unassembled WGS sequence"/>
</dbReference>
<gene>
    <name evidence="2" type="ORF">PCOR1329_LOCUS69598</name>
</gene>
<protein>
    <submittedName>
        <fullName evidence="2">Uncharacterized protein</fullName>
    </submittedName>
</protein>
<evidence type="ECO:0000313" key="3">
    <source>
        <dbReference type="Proteomes" id="UP001189429"/>
    </source>
</evidence>
<sequence>DADGRQGSPRRARRQGAMCQSAAAFGAGLWVAQRLGEVALPAVRVAAPEGRPFKLRVRVHSVSAAGLEEPGLLARQRPRVEVVVGGARKETELGDLQRSRPPGAAAASRPAAAGGRPAQPPAAWGFGETLTFSAGAADVLGAGSECSCGFGRRATSAWGPSR</sequence>
<feature type="region of interest" description="Disordered" evidence="1">
    <location>
        <begin position="86"/>
        <end position="125"/>
    </location>
</feature>